<evidence type="ECO:0000313" key="7">
    <source>
        <dbReference type="EMBL" id="KAA8822154.1"/>
    </source>
</evidence>
<protein>
    <submittedName>
        <fullName evidence="7">Class I SAM-dependent methyltransferase</fullName>
    </submittedName>
</protein>
<dbReference type="AlphaFoldDB" id="A0A5J5DU01"/>
<organism evidence="7 8">
    <name type="scientific">Bifidobacterium vespertilionis</name>
    <dbReference type="NCBI Taxonomy" id="2562524"/>
    <lineage>
        <taxon>Bacteria</taxon>
        <taxon>Bacillati</taxon>
        <taxon>Actinomycetota</taxon>
        <taxon>Actinomycetes</taxon>
        <taxon>Bifidobacteriales</taxon>
        <taxon>Bifidobacteriaceae</taxon>
        <taxon>Bifidobacterium</taxon>
    </lineage>
</organism>
<dbReference type="Gene3D" id="3.40.50.150">
    <property type="entry name" value="Vaccinia Virus protein VP39"/>
    <property type="match status" value="1"/>
</dbReference>
<dbReference type="OrthoDB" id="9797252at2"/>
<sequence length="337" mass="36248">MATFRGDFAYIFLCHPERSGGSFGSALRAVLRMTAGGFCHPERSEGSLATAHQLGTPTSAGSHKSFDSPRSPSMTNPVILGGMEQTKFHGKAQAYAAGRPGYPAAAIACIRDMIGTTFPAGAVSAASPITIAEIGAGTGKLTVPLAGLELPVFAVEPDADMRGVLIDQTRALANVTVIDGTAAHTTLPSHSVDVIVVAQALHWFEPDTFAAECRRIARGGRYLLISLYNVTSFDSALKNDSPEHNAQLAGSIRHFGDTKAAFFRDPVVRSFPNPIHYTRESWRIYMDSHSHSPLPGSPDYPAHRAWVDTLFDDRAVDDVLTDDTTCMMARELVRFGE</sequence>
<comment type="caution">
    <text evidence="7">The sequence shown here is derived from an EMBL/GenBank/DDBJ whole genome shotgun (WGS) entry which is preliminary data.</text>
</comment>
<dbReference type="PANTHER" id="PTHR44942">
    <property type="entry name" value="METHYLTRANSF_11 DOMAIN-CONTAINING PROTEIN"/>
    <property type="match status" value="1"/>
</dbReference>
<evidence type="ECO:0000313" key="8">
    <source>
        <dbReference type="Proteomes" id="UP000345527"/>
    </source>
</evidence>
<dbReference type="Pfam" id="PF08241">
    <property type="entry name" value="Methyltransf_11"/>
    <property type="match status" value="1"/>
</dbReference>
<dbReference type="PANTHER" id="PTHR44942:SF4">
    <property type="entry name" value="METHYLTRANSFERASE TYPE 11 DOMAIN-CONTAINING PROTEIN"/>
    <property type="match status" value="1"/>
</dbReference>
<dbReference type="GO" id="GO:0032259">
    <property type="term" value="P:methylation"/>
    <property type="evidence" value="ECO:0007669"/>
    <property type="project" value="UniProtKB-KW"/>
</dbReference>
<evidence type="ECO:0000256" key="4">
    <source>
        <dbReference type="SAM" id="MobiDB-lite"/>
    </source>
</evidence>
<accession>A0A5J5DU01</accession>
<feature type="compositionally biased region" description="Polar residues" evidence="4">
    <location>
        <begin position="53"/>
        <end position="76"/>
    </location>
</feature>
<evidence type="ECO:0000313" key="6">
    <source>
        <dbReference type="EMBL" id="KAA8819036.1"/>
    </source>
</evidence>
<dbReference type="InterPro" id="IPR013216">
    <property type="entry name" value="Methyltransf_11"/>
</dbReference>
<dbReference type="Proteomes" id="UP000345527">
    <property type="component" value="Unassembled WGS sequence"/>
</dbReference>
<evidence type="ECO:0000313" key="9">
    <source>
        <dbReference type="Proteomes" id="UP000374630"/>
    </source>
</evidence>
<comment type="similarity">
    <text evidence="1">Belongs to the methyltransferase superfamily.</text>
</comment>
<dbReference type="EMBL" id="RZNZ01000012">
    <property type="protein sequence ID" value="KAA8819036.1"/>
    <property type="molecule type" value="Genomic_DNA"/>
</dbReference>
<feature type="domain" description="Methyltransferase type 11" evidence="5">
    <location>
        <begin position="133"/>
        <end position="224"/>
    </location>
</feature>
<dbReference type="GO" id="GO:0008757">
    <property type="term" value="F:S-adenosylmethionine-dependent methyltransferase activity"/>
    <property type="evidence" value="ECO:0007669"/>
    <property type="project" value="InterPro"/>
</dbReference>
<keyword evidence="9" id="KW-1185">Reference proteome</keyword>
<feature type="region of interest" description="Disordered" evidence="4">
    <location>
        <begin position="52"/>
        <end position="76"/>
    </location>
</feature>
<gene>
    <name evidence="7" type="ORF">EM848_09445</name>
    <name evidence="6" type="ORF">EMO90_08775</name>
</gene>
<evidence type="ECO:0000256" key="2">
    <source>
        <dbReference type="ARBA" id="ARBA00022603"/>
    </source>
</evidence>
<dbReference type="InterPro" id="IPR051052">
    <property type="entry name" value="Diverse_substrate_MTase"/>
</dbReference>
<dbReference type="InterPro" id="IPR029063">
    <property type="entry name" value="SAM-dependent_MTases_sf"/>
</dbReference>
<evidence type="ECO:0000259" key="5">
    <source>
        <dbReference type="Pfam" id="PF08241"/>
    </source>
</evidence>
<reference evidence="8 9" key="1">
    <citation type="journal article" date="2019" name="Syst. Appl. Microbiol.">
        <title>Characterization of Bifidobacterium species in feaces of the Egyptian fruit bat: Description of B. vespertilionis sp. nov. and B. rousetti sp. nov.</title>
        <authorList>
            <person name="Modesto M."/>
            <person name="Satti M."/>
            <person name="Watanabe K."/>
            <person name="Puglisi E."/>
            <person name="Morelli L."/>
            <person name="Huang C.-H."/>
            <person name="Liou J.-S."/>
            <person name="Miyashita M."/>
            <person name="Tamura T."/>
            <person name="Saito S."/>
            <person name="Mori K."/>
            <person name="Huang L."/>
            <person name="Sciavilla P."/>
            <person name="Sandri C."/>
            <person name="Spiezio C."/>
            <person name="Vitali F."/>
            <person name="Cavalieri D."/>
            <person name="Perpetuini G."/>
            <person name="Tofalo R."/>
            <person name="Bonetti A."/>
            <person name="Arita M."/>
            <person name="Mattarelli P."/>
        </authorList>
    </citation>
    <scope>NUCLEOTIDE SEQUENCE [LARGE SCALE GENOMIC DNA]</scope>
    <source>
        <strain evidence="6 9">RST16</strain>
        <strain evidence="7 8">RST8</strain>
    </source>
</reference>
<evidence type="ECO:0000256" key="1">
    <source>
        <dbReference type="ARBA" id="ARBA00008361"/>
    </source>
</evidence>
<dbReference type="CDD" id="cd02440">
    <property type="entry name" value="AdoMet_MTases"/>
    <property type="match status" value="1"/>
</dbReference>
<evidence type="ECO:0000256" key="3">
    <source>
        <dbReference type="ARBA" id="ARBA00022679"/>
    </source>
</evidence>
<keyword evidence="3 7" id="KW-0808">Transferase</keyword>
<name>A0A5J5DU01_9BIFI</name>
<dbReference type="EMBL" id="RZOA01000021">
    <property type="protein sequence ID" value="KAA8822154.1"/>
    <property type="molecule type" value="Genomic_DNA"/>
</dbReference>
<dbReference type="SUPFAM" id="SSF53335">
    <property type="entry name" value="S-adenosyl-L-methionine-dependent methyltransferases"/>
    <property type="match status" value="1"/>
</dbReference>
<dbReference type="Proteomes" id="UP000374630">
    <property type="component" value="Unassembled WGS sequence"/>
</dbReference>
<keyword evidence="2 7" id="KW-0489">Methyltransferase</keyword>
<proteinExistence type="inferred from homology"/>